<evidence type="ECO:0000259" key="17">
    <source>
        <dbReference type="PROSITE" id="PS50110"/>
    </source>
</evidence>
<evidence type="ECO:0000256" key="1">
    <source>
        <dbReference type="ARBA" id="ARBA00000085"/>
    </source>
</evidence>
<dbReference type="CDD" id="cd12914">
    <property type="entry name" value="PDC1_DGC_like"/>
    <property type="match status" value="1"/>
</dbReference>
<evidence type="ECO:0000256" key="15">
    <source>
        <dbReference type="SAM" id="Phobius"/>
    </source>
</evidence>
<evidence type="ECO:0000256" key="5">
    <source>
        <dbReference type="ARBA" id="ARBA00022475"/>
    </source>
</evidence>
<keyword evidence="12 15" id="KW-0472">Membrane</keyword>
<dbReference type="SUPFAM" id="SSF158472">
    <property type="entry name" value="HAMP domain-like"/>
    <property type="match status" value="1"/>
</dbReference>
<dbReference type="Gene3D" id="3.40.50.2300">
    <property type="match status" value="2"/>
</dbReference>
<keyword evidence="21" id="KW-1185">Reference proteome</keyword>
<feature type="domain" description="Response regulatory" evidence="17">
    <location>
        <begin position="921"/>
        <end position="1012"/>
    </location>
</feature>
<dbReference type="PANTHER" id="PTHR43047:SF72">
    <property type="entry name" value="OSMOSENSING HISTIDINE PROTEIN KINASE SLN1"/>
    <property type="match status" value="1"/>
</dbReference>
<dbReference type="EC" id="2.7.13.3" evidence="4"/>
<dbReference type="RefSeq" id="WP_163702462.1">
    <property type="nucleotide sequence ID" value="NZ_QXHD01000004.1"/>
</dbReference>
<dbReference type="SMART" id="SM00091">
    <property type="entry name" value="PAS"/>
    <property type="match status" value="1"/>
</dbReference>
<evidence type="ECO:0000256" key="3">
    <source>
        <dbReference type="ARBA" id="ARBA00006402"/>
    </source>
</evidence>
<keyword evidence="9" id="KW-0418">Kinase</keyword>
<comment type="caution">
    <text evidence="20">The sequence shown here is derived from an EMBL/GenBank/DDBJ whole genome shotgun (WGS) entry which is preliminary data.</text>
</comment>
<accession>A0A6M0RTB4</accession>
<reference evidence="20 21" key="1">
    <citation type="journal article" date="2020" name="Microb. Ecol.">
        <title>Ecogenomics of the Marine Benthic Filamentous Cyanobacterium Adonisia.</title>
        <authorList>
            <person name="Walter J.M."/>
            <person name="Coutinho F.H."/>
            <person name="Leomil L."/>
            <person name="Hargreaves P.I."/>
            <person name="Campeao M.E."/>
            <person name="Vieira V.V."/>
            <person name="Silva B.S."/>
            <person name="Fistarol G.O."/>
            <person name="Salomon P.S."/>
            <person name="Sawabe T."/>
            <person name="Mino S."/>
            <person name="Hosokawa M."/>
            <person name="Miyashita H."/>
            <person name="Maruyama F."/>
            <person name="van Verk M.C."/>
            <person name="Dutilh B.E."/>
            <person name="Thompson C.C."/>
            <person name="Thompson F.L."/>
        </authorList>
    </citation>
    <scope>NUCLEOTIDE SEQUENCE [LARGE SCALE GENOMIC DNA]</scope>
    <source>
        <strain evidence="20 21">CCMR0081</strain>
    </source>
</reference>
<dbReference type="InterPro" id="IPR035965">
    <property type="entry name" value="PAS-like_dom_sf"/>
</dbReference>
<dbReference type="Gene3D" id="3.30.565.10">
    <property type="entry name" value="Histidine kinase-like ATPase, C-terminal domain"/>
    <property type="match status" value="1"/>
</dbReference>
<dbReference type="Pfam" id="PF02743">
    <property type="entry name" value="dCache_1"/>
    <property type="match status" value="1"/>
</dbReference>
<name>A0A6M0RTB4_9CYAN</name>
<dbReference type="GO" id="GO:0000155">
    <property type="term" value="F:phosphorelay sensor kinase activity"/>
    <property type="evidence" value="ECO:0007669"/>
    <property type="project" value="InterPro"/>
</dbReference>
<dbReference type="SMART" id="SM00448">
    <property type="entry name" value="REC"/>
    <property type="match status" value="1"/>
</dbReference>
<evidence type="ECO:0000313" key="21">
    <source>
        <dbReference type="Proteomes" id="UP000481033"/>
    </source>
</evidence>
<dbReference type="Gene3D" id="3.30.450.20">
    <property type="entry name" value="PAS domain"/>
    <property type="match status" value="2"/>
</dbReference>
<dbReference type="SMART" id="SM00387">
    <property type="entry name" value="HATPase_c"/>
    <property type="match status" value="1"/>
</dbReference>
<dbReference type="InterPro" id="IPR011006">
    <property type="entry name" value="CheY-like_superfamily"/>
</dbReference>
<dbReference type="InterPro" id="IPR033479">
    <property type="entry name" value="dCache_1"/>
</dbReference>
<dbReference type="InterPro" id="IPR003661">
    <property type="entry name" value="HisK_dim/P_dom"/>
</dbReference>
<dbReference type="FunFam" id="3.30.565.10:FF:000010">
    <property type="entry name" value="Sensor histidine kinase RcsC"/>
    <property type="match status" value="1"/>
</dbReference>
<evidence type="ECO:0000256" key="14">
    <source>
        <dbReference type="PROSITE-ProRule" id="PRU00169"/>
    </source>
</evidence>
<dbReference type="InterPro" id="IPR003594">
    <property type="entry name" value="HATPase_dom"/>
</dbReference>
<proteinExistence type="inferred from homology"/>
<dbReference type="PROSITE" id="PS50112">
    <property type="entry name" value="PAS"/>
    <property type="match status" value="1"/>
</dbReference>
<dbReference type="InterPro" id="IPR005467">
    <property type="entry name" value="His_kinase_dom"/>
</dbReference>
<dbReference type="AlphaFoldDB" id="A0A6M0RTB4"/>
<dbReference type="PROSITE" id="PS50885">
    <property type="entry name" value="HAMP"/>
    <property type="match status" value="1"/>
</dbReference>
<dbReference type="SMART" id="SM00388">
    <property type="entry name" value="HisKA"/>
    <property type="match status" value="1"/>
</dbReference>
<organism evidence="20 21">
    <name type="scientific">Adonisia turfae CCMR0081</name>
    <dbReference type="NCBI Taxonomy" id="2292702"/>
    <lineage>
        <taxon>Bacteria</taxon>
        <taxon>Bacillati</taxon>
        <taxon>Cyanobacteriota</taxon>
        <taxon>Adonisia</taxon>
        <taxon>Adonisia turfae</taxon>
    </lineage>
</organism>
<feature type="domain" description="Response regulatory" evidence="17">
    <location>
        <begin position="800"/>
        <end position="913"/>
    </location>
</feature>
<keyword evidence="11" id="KW-0902">Two-component regulatory system</keyword>
<dbReference type="InterPro" id="IPR036890">
    <property type="entry name" value="HATPase_C_sf"/>
</dbReference>
<evidence type="ECO:0000259" key="19">
    <source>
        <dbReference type="PROSITE" id="PS50885"/>
    </source>
</evidence>
<dbReference type="SMART" id="SM00304">
    <property type="entry name" value="HAMP"/>
    <property type="match status" value="1"/>
</dbReference>
<keyword evidence="7" id="KW-0808">Transferase</keyword>
<evidence type="ECO:0000259" key="16">
    <source>
        <dbReference type="PROSITE" id="PS50109"/>
    </source>
</evidence>
<keyword evidence="6 14" id="KW-0597">Phosphoprotein</keyword>
<evidence type="ECO:0000259" key="18">
    <source>
        <dbReference type="PROSITE" id="PS50112"/>
    </source>
</evidence>
<gene>
    <name evidence="20" type="ORF">DXZ20_28410</name>
</gene>
<dbReference type="InterPro" id="IPR000014">
    <property type="entry name" value="PAS"/>
</dbReference>
<feature type="domain" description="PAS" evidence="18">
    <location>
        <begin position="403"/>
        <end position="447"/>
    </location>
</feature>
<evidence type="ECO:0000256" key="4">
    <source>
        <dbReference type="ARBA" id="ARBA00012438"/>
    </source>
</evidence>
<dbReference type="GO" id="GO:0006355">
    <property type="term" value="P:regulation of DNA-templated transcription"/>
    <property type="evidence" value="ECO:0007669"/>
    <property type="project" value="InterPro"/>
</dbReference>
<evidence type="ECO:0000256" key="11">
    <source>
        <dbReference type="ARBA" id="ARBA00023012"/>
    </source>
</evidence>
<feature type="transmembrane region" description="Helical" evidence="15">
    <location>
        <begin position="29"/>
        <end position="52"/>
    </location>
</feature>
<dbReference type="GO" id="GO:0005886">
    <property type="term" value="C:plasma membrane"/>
    <property type="evidence" value="ECO:0007669"/>
    <property type="project" value="UniProtKB-SubCell"/>
</dbReference>
<comment type="catalytic activity">
    <reaction evidence="1">
        <text>ATP + protein L-histidine = ADP + protein N-phospho-L-histidine.</text>
        <dbReference type="EC" id="2.7.13.3"/>
    </reaction>
</comment>
<evidence type="ECO:0000256" key="12">
    <source>
        <dbReference type="ARBA" id="ARBA00023136"/>
    </source>
</evidence>
<dbReference type="InterPro" id="IPR004358">
    <property type="entry name" value="Sig_transdc_His_kin-like_C"/>
</dbReference>
<dbReference type="Pfam" id="PF00072">
    <property type="entry name" value="Response_reg"/>
    <property type="match status" value="1"/>
</dbReference>
<evidence type="ECO:0000256" key="9">
    <source>
        <dbReference type="ARBA" id="ARBA00022777"/>
    </source>
</evidence>
<dbReference type="InterPro" id="IPR036097">
    <property type="entry name" value="HisK_dim/P_sf"/>
</dbReference>
<dbReference type="EMBL" id="QXHD01000004">
    <property type="protein sequence ID" value="NEZ59498.1"/>
    <property type="molecule type" value="Genomic_DNA"/>
</dbReference>
<comment type="subcellular location">
    <subcellularLocation>
        <location evidence="2">Cell membrane</location>
        <topology evidence="2">Multi-pass membrane protein</topology>
    </subcellularLocation>
</comment>
<dbReference type="GO" id="GO:0009927">
    <property type="term" value="F:histidine phosphotransfer kinase activity"/>
    <property type="evidence" value="ECO:0007669"/>
    <property type="project" value="TreeGrafter"/>
</dbReference>
<dbReference type="Gene3D" id="1.10.287.130">
    <property type="match status" value="1"/>
</dbReference>
<feature type="modified residue" description="4-aspartylphosphate" evidence="14">
    <location>
        <position position="970"/>
    </location>
</feature>
<evidence type="ECO:0000313" key="20">
    <source>
        <dbReference type="EMBL" id="NEZ59498.1"/>
    </source>
</evidence>
<feature type="domain" description="Histidine kinase" evidence="16">
    <location>
        <begin position="530"/>
        <end position="762"/>
    </location>
</feature>
<dbReference type="InterPro" id="IPR003660">
    <property type="entry name" value="HAMP_dom"/>
</dbReference>
<dbReference type="PRINTS" id="PR00344">
    <property type="entry name" value="BCTRLSENSOR"/>
</dbReference>
<dbReference type="CDD" id="cd00082">
    <property type="entry name" value="HisKA"/>
    <property type="match status" value="1"/>
</dbReference>
<dbReference type="SUPFAM" id="SSF52172">
    <property type="entry name" value="CheY-like"/>
    <property type="match status" value="2"/>
</dbReference>
<keyword evidence="5" id="KW-1003">Cell membrane</keyword>
<feature type="domain" description="HAMP" evidence="19">
    <location>
        <begin position="334"/>
        <end position="387"/>
    </location>
</feature>
<dbReference type="InterPro" id="IPR013767">
    <property type="entry name" value="PAS_fold"/>
</dbReference>
<evidence type="ECO:0000256" key="8">
    <source>
        <dbReference type="ARBA" id="ARBA00022692"/>
    </source>
</evidence>
<dbReference type="SUPFAM" id="SSF55785">
    <property type="entry name" value="PYP-like sensor domain (PAS domain)"/>
    <property type="match status" value="1"/>
</dbReference>
<evidence type="ECO:0000256" key="10">
    <source>
        <dbReference type="ARBA" id="ARBA00022989"/>
    </source>
</evidence>
<dbReference type="Pfam" id="PF00989">
    <property type="entry name" value="PAS"/>
    <property type="match status" value="1"/>
</dbReference>
<dbReference type="Proteomes" id="UP000481033">
    <property type="component" value="Unassembled WGS sequence"/>
</dbReference>
<keyword evidence="10 15" id="KW-1133">Transmembrane helix</keyword>
<dbReference type="SUPFAM" id="SSF55874">
    <property type="entry name" value="ATPase domain of HSP90 chaperone/DNA topoisomerase II/histidine kinase"/>
    <property type="match status" value="1"/>
</dbReference>
<evidence type="ECO:0000256" key="13">
    <source>
        <dbReference type="ARBA" id="ARBA00074306"/>
    </source>
</evidence>
<keyword evidence="8 15" id="KW-0812">Transmembrane</keyword>
<comment type="similarity">
    <text evidence="3">In the N-terminal section; belongs to the phytochrome family.</text>
</comment>
<sequence length="1012" mass="111358">MDNGSQSSQLWLGQPTAASGKRHKLQHKVTVFAIALSTLPVVLIGSAAYLFASRSITQQVIQEKHQRTEVMGDKLDQFLVSRLREVESLAVNPVLTQATLRNDSSPNQQQLLLTEFANSLDYFDSIILFDLDGNPVAQATTGKPFVGNYGDREYFQAAVKTGQSTMNGPGLSSSSGLLRVEYAVPVNDLETGNSIYIIRARVPGHYMSELFEIFEEHKRVWHLFNSDGMIFASARQNYLAQTVESYYPSLMEIFESRRSQAKVFANSQEDNRKQLVAYAPVNLSNSVNSESIGALITADTAIAFAPQYQLLRIFALGTGLTAVLVGAITTYVANRVIRPIQHLTQVAQQVTHGGNFALRAKVNNQDEIGLLANSLNQLITWIGQYTEELERSQEGLEQRVKERTEQLDAIIDNLGDGLLVIDSTGTIIRCNPVLVHMFNLYAKTVTGSPCHEVFQTDLSQLIAKNQADPTQLLITDVELPNNGIGQALVTAVVSNNSNVVPGGDFDSIVLIRDITAEKEVDQMKTDFISTVSHELRTPLTSILGFAKLIQKKLEDTVLPAVKIETKKTDRAVRQVRDNLGIIISEGERLTSLINDVLDISKIEAGKIEWNMQPSSISDLIERAISATSVLAQNNGLEIVLDVEPELPKVVCDRNRIIQVLINLISNAIKFSNEGVVTCFVRHQDIELSISIIDTGIGLSTDDLEKVFEKFTQVGKVMTDKPKGTGLGLPICRQIIEYHGGRIWAESALGQGSTFTFTLPLAADLEAKPTNMNLETLVQQLKENVRQTVAAAPVTDTPQKTILVVDDEPHIRQLLRQELEAVGYKVQMAKDGMDALNQVKASPPDLMVLDMMMPNINGFDLVAILKHNPATMGIPIIVVSIVQDQERGYRLGVDRYLSKPIDTEVLLKDIKTLLDQGTSNRQVLVVDIDTSMAKTLTDVLLSKGYTVTESTTGKDGIEKALSLKPEMIIVDSAISMEHEVVNTLQFDNGLENIFLIMVENSQVISPPDSANSA</sequence>
<evidence type="ECO:0000256" key="6">
    <source>
        <dbReference type="ARBA" id="ARBA00022553"/>
    </source>
</evidence>
<dbReference type="Pfam" id="PF02518">
    <property type="entry name" value="HATPase_c"/>
    <property type="match status" value="1"/>
</dbReference>
<dbReference type="PANTHER" id="PTHR43047">
    <property type="entry name" value="TWO-COMPONENT HISTIDINE PROTEIN KINASE"/>
    <property type="match status" value="1"/>
</dbReference>
<feature type="modified residue" description="4-aspartylphosphate" evidence="14">
    <location>
        <position position="849"/>
    </location>
</feature>
<dbReference type="Pfam" id="PF00672">
    <property type="entry name" value="HAMP"/>
    <property type="match status" value="1"/>
</dbReference>
<dbReference type="Gene3D" id="6.10.340.10">
    <property type="match status" value="1"/>
</dbReference>
<dbReference type="PROSITE" id="PS50109">
    <property type="entry name" value="HIS_KIN"/>
    <property type="match status" value="1"/>
</dbReference>
<dbReference type="SUPFAM" id="SSF47384">
    <property type="entry name" value="Homodimeric domain of signal transducing histidine kinase"/>
    <property type="match status" value="1"/>
</dbReference>
<evidence type="ECO:0000256" key="2">
    <source>
        <dbReference type="ARBA" id="ARBA00004651"/>
    </source>
</evidence>
<dbReference type="InterPro" id="IPR001789">
    <property type="entry name" value="Sig_transdc_resp-reg_receiver"/>
</dbReference>
<evidence type="ECO:0000256" key="7">
    <source>
        <dbReference type="ARBA" id="ARBA00022679"/>
    </source>
</evidence>
<dbReference type="PROSITE" id="PS50110">
    <property type="entry name" value="RESPONSE_REGULATORY"/>
    <property type="match status" value="2"/>
</dbReference>
<dbReference type="CDD" id="cd16922">
    <property type="entry name" value="HATPase_EvgS-ArcB-TorS-like"/>
    <property type="match status" value="1"/>
</dbReference>
<protein>
    <recommendedName>
        <fullName evidence="13">Circadian input-output histidine kinase CikA</fullName>
        <ecNumber evidence="4">2.7.13.3</ecNumber>
    </recommendedName>
</protein>
<dbReference type="Pfam" id="PF00512">
    <property type="entry name" value="HisKA"/>
    <property type="match status" value="1"/>
</dbReference>
<dbReference type="CDD" id="cd06225">
    <property type="entry name" value="HAMP"/>
    <property type="match status" value="1"/>
</dbReference>